<keyword evidence="2" id="KW-0472">Membrane</keyword>
<feature type="region of interest" description="Disordered" evidence="1">
    <location>
        <begin position="1"/>
        <end position="68"/>
    </location>
</feature>
<gene>
    <name evidence="3" type="ORF">MSPICULIGERA_LOCUS4013</name>
</gene>
<organism evidence="3 4">
    <name type="scientific">Mesorhabditis spiculigera</name>
    <dbReference type="NCBI Taxonomy" id="96644"/>
    <lineage>
        <taxon>Eukaryota</taxon>
        <taxon>Metazoa</taxon>
        <taxon>Ecdysozoa</taxon>
        <taxon>Nematoda</taxon>
        <taxon>Chromadorea</taxon>
        <taxon>Rhabditida</taxon>
        <taxon>Rhabditina</taxon>
        <taxon>Rhabditomorpha</taxon>
        <taxon>Rhabditoidea</taxon>
        <taxon>Rhabditidae</taxon>
        <taxon>Mesorhabditinae</taxon>
        <taxon>Mesorhabditis</taxon>
    </lineage>
</organism>
<evidence type="ECO:0000313" key="4">
    <source>
        <dbReference type="Proteomes" id="UP001177023"/>
    </source>
</evidence>
<sequence>MPTPSAPPAYGDIDTASTTEPPAQNPVNPEAENHDSNEIFENEASAPHLPGFPKKNPNPRPPPYQPAITQLDETNAASSRTNANEPVWHTVTMPIEQEWIDYRRTGCRHDRHREAGTAAIVAGSIVNDLFCVYLLAKSCKHPGHFRIGYFLAGIMCLIVLPAVTITSVIIFLQHNPNLFSQNDK</sequence>
<dbReference type="EMBL" id="CATQJA010001030">
    <property type="protein sequence ID" value="CAJ0565371.1"/>
    <property type="molecule type" value="Genomic_DNA"/>
</dbReference>
<keyword evidence="2" id="KW-0812">Transmembrane</keyword>
<feature type="compositionally biased region" description="Polar residues" evidence="1">
    <location>
        <begin position="15"/>
        <end position="27"/>
    </location>
</feature>
<feature type="transmembrane region" description="Helical" evidence="2">
    <location>
        <begin position="148"/>
        <end position="172"/>
    </location>
</feature>
<feature type="compositionally biased region" description="Pro residues" evidence="1">
    <location>
        <begin position="56"/>
        <end position="65"/>
    </location>
</feature>
<evidence type="ECO:0000256" key="2">
    <source>
        <dbReference type="SAM" id="Phobius"/>
    </source>
</evidence>
<reference evidence="3" key="1">
    <citation type="submission" date="2023-06" db="EMBL/GenBank/DDBJ databases">
        <authorList>
            <person name="Delattre M."/>
        </authorList>
    </citation>
    <scope>NUCLEOTIDE SEQUENCE</scope>
    <source>
        <strain evidence="3">AF72</strain>
    </source>
</reference>
<accession>A0AA36FUC9</accession>
<feature type="transmembrane region" description="Helical" evidence="2">
    <location>
        <begin position="115"/>
        <end position="136"/>
    </location>
</feature>
<comment type="caution">
    <text evidence="3">The sequence shown here is derived from an EMBL/GenBank/DDBJ whole genome shotgun (WGS) entry which is preliminary data.</text>
</comment>
<proteinExistence type="predicted"/>
<dbReference type="Proteomes" id="UP001177023">
    <property type="component" value="Unassembled WGS sequence"/>
</dbReference>
<keyword evidence="4" id="KW-1185">Reference proteome</keyword>
<evidence type="ECO:0000256" key="1">
    <source>
        <dbReference type="SAM" id="MobiDB-lite"/>
    </source>
</evidence>
<protein>
    <submittedName>
        <fullName evidence="3">Uncharacterized protein</fullName>
    </submittedName>
</protein>
<name>A0AA36FUC9_9BILA</name>
<keyword evidence="2" id="KW-1133">Transmembrane helix</keyword>
<feature type="non-terminal residue" evidence="3">
    <location>
        <position position="184"/>
    </location>
</feature>
<dbReference type="AlphaFoldDB" id="A0AA36FUC9"/>
<evidence type="ECO:0000313" key="3">
    <source>
        <dbReference type="EMBL" id="CAJ0565371.1"/>
    </source>
</evidence>